<proteinExistence type="inferred from homology"/>
<gene>
    <name evidence="13" type="ORF">BWX42_06495</name>
</gene>
<dbReference type="GeneID" id="42695056"/>
<dbReference type="InterPro" id="IPR040690">
    <property type="entry name" value="FtsX_ECD"/>
</dbReference>
<comment type="similarity">
    <text evidence="2 10">Belongs to the ABC-4 integral membrane protein family. FtsX subfamily.</text>
</comment>
<evidence type="ECO:0000313" key="13">
    <source>
        <dbReference type="EMBL" id="OOL81417.1"/>
    </source>
</evidence>
<dbReference type="Pfam" id="PF02687">
    <property type="entry name" value="FtsX"/>
    <property type="match status" value="1"/>
</dbReference>
<dbReference type="RefSeq" id="WP_004636973.1">
    <property type="nucleotide sequence ID" value="NZ_CALUAQ010000012.1"/>
</dbReference>
<keyword evidence="9 10" id="KW-0131">Cell cycle</keyword>
<dbReference type="InterPro" id="IPR004513">
    <property type="entry name" value="FtsX"/>
</dbReference>
<keyword evidence="7" id="KW-1133">Transmembrane helix</keyword>
<evidence type="ECO:0000256" key="3">
    <source>
        <dbReference type="ARBA" id="ARBA00021907"/>
    </source>
</evidence>
<keyword evidence="5 10" id="KW-0132">Cell division</keyword>
<dbReference type="Gene3D" id="3.30.70.3040">
    <property type="match status" value="1"/>
</dbReference>
<evidence type="ECO:0000256" key="8">
    <source>
        <dbReference type="ARBA" id="ARBA00023136"/>
    </source>
</evidence>
<organism evidence="13 14">
    <name type="scientific">Dolosigranulum pigrum</name>
    <dbReference type="NCBI Taxonomy" id="29394"/>
    <lineage>
        <taxon>Bacteria</taxon>
        <taxon>Bacillati</taxon>
        <taxon>Bacillota</taxon>
        <taxon>Bacilli</taxon>
        <taxon>Lactobacillales</taxon>
        <taxon>Carnobacteriaceae</taxon>
        <taxon>Dolosigranulum</taxon>
    </lineage>
</organism>
<evidence type="ECO:0000256" key="7">
    <source>
        <dbReference type="ARBA" id="ARBA00022989"/>
    </source>
</evidence>
<dbReference type="GO" id="GO:0051301">
    <property type="term" value="P:cell division"/>
    <property type="evidence" value="ECO:0007669"/>
    <property type="project" value="UniProtKB-KW"/>
</dbReference>
<dbReference type="PANTHER" id="PTHR47755:SF1">
    <property type="entry name" value="CELL DIVISION PROTEIN FTSX"/>
    <property type="match status" value="1"/>
</dbReference>
<dbReference type="GO" id="GO:0005886">
    <property type="term" value="C:plasma membrane"/>
    <property type="evidence" value="ECO:0007669"/>
    <property type="project" value="UniProtKB-SubCell"/>
</dbReference>
<keyword evidence="8 10" id="KW-0472">Membrane</keyword>
<evidence type="ECO:0000256" key="4">
    <source>
        <dbReference type="ARBA" id="ARBA00022475"/>
    </source>
</evidence>
<dbReference type="AlphaFoldDB" id="A0A1S8KNU6"/>
<dbReference type="Proteomes" id="UP000190409">
    <property type="component" value="Unassembled WGS sequence"/>
</dbReference>
<accession>A0A1S8KNU6</accession>
<evidence type="ECO:0000256" key="6">
    <source>
        <dbReference type="ARBA" id="ARBA00022692"/>
    </source>
</evidence>
<evidence type="ECO:0000256" key="5">
    <source>
        <dbReference type="ARBA" id="ARBA00022618"/>
    </source>
</evidence>
<keyword evidence="4 10" id="KW-1003">Cell membrane</keyword>
<dbReference type="InterPro" id="IPR058204">
    <property type="entry name" value="FtsX_firmicutes-type"/>
</dbReference>
<dbReference type="NCBIfam" id="NF038347">
    <property type="entry name" value="FtsX_Gpos"/>
    <property type="match status" value="1"/>
</dbReference>
<dbReference type="Pfam" id="PF18075">
    <property type="entry name" value="FtsX_ECD"/>
    <property type="match status" value="1"/>
</dbReference>
<comment type="caution">
    <text evidence="13">The sequence shown here is derived from an EMBL/GenBank/DDBJ whole genome shotgun (WGS) entry which is preliminary data.</text>
</comment>
<name>A0A1S8KNU6_9LACT</name>
<evidence type="ECO:0000256" key="1">
    <source>
        <dbReference type="ARBA" id="ARBA00004651"/>
    </source>
</evidence>
<comment type="function">
    <text evidence="10">Part of the ABC transporter FtsEX involved in asymmetric cellular division facilitating the initiation of sporulation.</text>
</comment>
<evidence type="ECO:0000313" key="14">
    <source>
        <dbReference type="Proteomes" id="UP000190409"/>
    </source>
</evidence>
<keyword evidence="6" id="KW-0812">Transmembrane</keyword>
<evidence type="ECO:0000256" key="2">
    <source>
        <dbReference type="ARBA" id="ARBA00007379"/>
    </source>
</evidence>
<dbReference type="InterPro" id="IPR003838">
    <property type="entry name" value="ABC3_permease_C"/>
</dbReference>
<comment type="subcellular location">
    <subcellularLocation>
        <location evidence="1">Cell membrane</location>
        <topology evidence="1">Multi-pass membrane protein</topology>
    </subcellularLocation>
</comment>
<feature type="domain" description="FtsX extracellular" evidence="12">
    <location>
        <begin position="59"/>
        <end position="150"/>
    </location>
</feature>
<dbReference type="EMBL" id="MUYF01000003">
    <property type="protein sequence ID" value="OOL81417.1"/>
    <property type="molecule type" value="Genomic_DNA"/>
</dbReference>
<reference evidence="13 14" key="1">
    <citation type="submission" date="2017-01" db="EMBL/GenBank/DDBJ databases">
        <title>Complete Genome Sequence of Dolosigranulum pigrum isolated from a Patient with interstitial lung disease.</title>
        <authorList>
            <person name="Mukhopadhyay R."/>
            <person name="Joaquin J."/>
            <person name="Hogue R."/>
            <person name="Fitzgerald S."/>
            <person name="Jospin G."/>
            <person name="Eisen J.A."/>
            <person name="Chaturvedi V."/>
        </authorList>
    </citation>
    <scope>NUCLEOTIDE SEQUENCE [LARGE SCALE GENOMIC DNA]</scope>
    <source>
        <strain evidence="13 14">15S00348</strain>
    </source>
</reference>
<evidence type="ECO:0000259" key="11">
    <source>
        <dbReference type="Pfam" id="PF02687"/>
    </source>
</evidence>
<sequence length="295" mass="33000">MKIRTLFWHIKEAFRSLKRNGWMTIASISAVAITLLLIGGLIATVFNINKFATDVEEDVTIRVSIDLAADEAAEDELYDQIAAIPQVEHIDFSSRDNELDNVIGVYGDMFDLFEGDENPLYDVFIVEATEPHMTAEVASQIEPLNYVKDVNYGGARADQLFKLTEKMRNYGLIFIAILIFTAVFLISNTIRITIFSRSTEVEIMKLVGAKNWFIRWPFLIEGAIIGLIGSLIPAGILGYSYVNVYRILSSYLSGSYFSLLPPDPFLYYLIAVIVGIGVVIGSLGSARSIRRFLDI</sequence>
<evidence type="ECO:0000256" key="9">
    <source>
        <dbReference type="ARBA" id="ARBA00023306"/>
    </source>
</evidence>
<feature type="domain" description="ABC3 transporter permease C-terminal" evidence="11">
    <location>
        <begin position="173"/>
        <end position="290"/>
    </location>
</feature>
<dbReference type="PANTHER" id="PTHR47755">
    <property type="entry name" value="CELL DIVISION PROTEIN FTSX"/>
    <property type="match status" value="1"/>
</dbReference>
<evidence type="ECO:0000259" key="12">
    <source>
        <dbReference type="Pfam" id="PF18075"/>
    </source>
</evidence>
<protein>
    <recommendedName>
        <fullName evidence="3 10">Cell division protein FtsX</fullName>
    </recommendedName>
</protein>
<evidence type="ECO:0000256" key="10">
    <source>
        <dbReference type="PIRNR" id="PIRNR003097"/>
    </source>
</evidence>
<dbReference type="PIRSF" id="PIRSF003097">
    <property type="entry name" value="FtsX"/>
    <property type="match status" value="1"/>
</dbReference>